<dbReference type="Pfam" id="PF13191">
    <property type="entry name" value="AAA_16"/>
    <property type="match status" value="1"/>
</dbReference>
<evidence type="ECO:0000313" key="5">
    <source>
        <dbReference type="EMBL" id="MBC6995710.1"/>
    </source>
</evidence>
<dbReference type="SUPFAM" id="SSF55073">
    <property type="entry name" value="Nucleotide cyclase"/>
    <property type="match status" value="2"/>
</dbReference>
<dbReference type="GO" id="GO:0005737">
    <property type="term" value="C:cytoplasm"/>
    <property type="evidence" value="ECO:0007669"/>
    <property type="project" value="TreeGrafter"/>
</dbReference>
<dbReference type="InterPro" id="IPR027417">
    <property type="entry name" value="P-loop_NTPase"/>
</dbReference>
<evidence type="ECO:0000256" key="1">
    <source>
        <dbReference type="ARBA" id="ARBA00022741"/>
    </source>
</evidence>
<dbReference type="GO" id="GO:0004016">
    <property type="term" value="F:adenylate cyclase activity"/>
    <property type="evidence" value="ECO:0007669"/>
    <property type="project" value="TreeGrafter"/>
</dbReference>
<feature type="repeat" description="TPR" evidence="3">
    <location>
        <begin position="1063"/>
        <end position="1096"/>
    </location>
</feature>
<dbReference type="Proteomes" id="UP000650081">
    <property type="component" value="Unassembled WGS sequence"/>
</dbReference>
<sequence length="1350" mass="150617">MQPLIPPFIQQRLLAGDRVGELSAFTLNVDLSGFTALTESLMKEGVSGAERLSLILNEVFEPLVALVYARGGFIPYFAGDAFTAVFPLPLDRRHALHLLHTADLARRSFSARGNRFGDEYTIGVKAGIAAGTVNFGIVGEELKAFYFRGKAIDRASYCQSCATEGEIVIDDLMNNLLEGRLILTEEREEGAFLLVGELPAEQLDHPVERLALPSVDLAVATQFLPAEVARYDQLGEFRTVVSTFISFESVVTHEALDQFATVVLNQVNDFGGYFKEVDYGDKGSLMVVFFGAPVSYENNAVRALEFALTVENELTQLREDTEQDFRFRIGMTVGTAFTGIVGGKERAQYACVGNRVNLAARIMGSADWQDILVDEELAKAPHFRFELRGNIQYKGIQSAVPTFALNGRRQALGKPSYGGELIGRERETAALLEFAQPLFEGKRPGIAYVLGEAGIGKSRLTHEVRRQLNLQGPVNWLLGSADQILRKPFNPFVYLLRRMFRQSIDLGGIQNRRRFQFRLNQVRQQLRKLSSPRAEAASNELGRTESVLAALLGLPVPHTLWNQLDAQGRYQNTIAAIVNLLVAEALLEPTVLELEDIHWIDDDSRILVRELVRETTNLPLLIIATARADDNGKYADLFAGLPRESGELNILRVEVAPLTTEAVRRMAETTLNAPIADECLATLLGATNSNPFYLEQVLEYFRENDLLEADADGVLNLSDESIKLSTSISSILTARIDRLSDLVRETVKAAAVIGREFELPVLSEVMRQDSGVATAEEVMPRLREQIATAERGQIWSAMNELRYIFRHSLLREAVYSMQLTTRLQQLHRQIAQAIEKLYADNIEERYVDLAFHYENAGAKAKTVEYLGKAANYARANYQNQQALDLYERLIEKFSARPDQEVTVNTHINRGKVLEIVGRWNEAQSAYEEAQRIAKASRDILLLGRTNNHLGRLHTFKGEYDKAMDYLRVAASLFESVDDIFGIAKAYSNMGHLYFRTAHYHDALTYYDKSLDHGFGSVGTSSAAETISHLGLTHMNLGNYPEAIKVVLDQIPLHEANEDVMGLASLHTNLGIIYFESGDYEKAMQQHYAGLELAKELGNKRLQAIGLGSLGSVFERQGKYQEALDHFVRDLQICHELGDRQGIAVTEGLIGDLCSVMGKFTEAIQHLDRSLSISRELGYRKGVAKAVNTLGDIYFLQGQHEVSLMYYDQAIEVARSTNNRLVLGSSLEEKGQVLLADGQLEALRAVEEEAVAIAESLGNPELLTGARLLHARALAAYDAANKEEALWTISDILAQEDLSDDRRAEVYLARFRINDGDDEEARQRALALFEKCYERTPKFLYNHNIKLLRGA</sequence>
<evidence type="ECO:0000256" key="2">
    <source>
        <dbReference type="ARBA" id="ARBA00022840"/>
    </source>
</evidence>
<dbReference type="PROSITE" id="PS50293">
    <property type="entry name" value="TPR_REGION"/>
    <property type="match status" value="1"/>
</dbReference>
<protein>
    <submittedName>
        <fullName evidence="5">Tetratricopeptide repeat protein</fullName>
    </submittedName>
</protein>
<reference evidence="5" key="1">
    <citation type="submission" date="2020-08" db="EMBL/GenBank/DDBJ databases">
        <title>Lewinella bacteria from marine environments.</title>
        <authorList>
            <person name="Zhong Y."/>
        </authorList>
    </citation>
    <scope>NUCLEOTIDE SEQUENCE</scope>
    <source>
        <strain evidence="5">KCTC 42187</strain>
    </source>
</reference>
<evidence type="ECO:0000259" key="4">
    <source>
        <dbReference type="PROSITE" id="PS50125"/>
    </source>
</evidence>
<dbReference type="InterPro" id="IPR041664">
    <property type="entry name" value="AAA_16"/>
</dbReference>
<keyword evidence="3" id="KW-0802">TPR repeat</keyword>
<feature type="domain" description="Guanylate cyclase" evidence="4">
    <location>
        <begin position="283"/>
        <end position="363"/>
    </location>
</feature>
<evidence type="ECO:0000313" key="6">
    <source>
        <dbReference type="Proteomes" id="UP000650081"/>
    </source>
</evidence>
<keyword evidence="1" id="KW-0547">Nucleotide-binding</keyword>
<dbReference type="PANTHER" id="PTHR16305">
    <property type="entry name" value="TESTICULAR SOLUBLE ADENYLYL CYCLASE"/>
    <property type="match status" value="1"/>
</dbReference>
<comment type="caution">
    <text evidence="5">The sequence shown here is derived from an EMBL/GenBank/DDBJ whole genome shotgun (WGS) entry which is preliminary data.</text>
</comment>
<organism evidence="5 6">
    <name type="scientific">Neolewinella lacunae</name>
    <dbReference type="NCBI Taxonomy" id="1517758"/>
    <lineage>
        <taxon>Bacteria</taxon>
        <taxon>Pseudomonadati</taxon>
        <taxon>Bacteroidota</taxon>
        <taxon>Saprospiria</taxon>
        <taxon>Saprospirales</taxon>
        <taxon>Lewinellaceae</taxon>
        <taxon>Neolewinella</taxon>
    </lineage>
</organism>
<gene>
    <name evidence="5" type="ORF">H9S92_16205</name>
</gene>
<dbReference type="Gene3D" id="3.30.70.1230">
    <property type="entry name" value="Nucleotide cyclase"/>
    <property type="match status" value="2"/>
</dbReference>
<dbReference type="SMART" id="SM00028">
    <property type="entry name" value="TPR"/>
    <property type="match status" value="9"/>
</dbReference>
<dbReference type="RefSeq" id="WP_187467735.1">
    <property type="nucleotide sequence ID" value="NZ_JACSIT010000141.1"/>
</dbReference>
<accession>A0A923T8K1</accession>
<dbReference type="Pfam" id="PF13181">
    <property type="entry name" value="TPR_8"/>
    <property type="match status" value="1"/>
</dbReference>
<feature type="repeat" description="TPR" evidence="3">
    <location>
        <begin position="1183"/>
        <end position="1216"/>
    </location>
</feature>
<dbReference type="SUPFAM" id="SSF52540">
    <property type="entry name" value="P-loop containing nucleoside triphosphate hydrolases"/>
    <property type="match status" value="1"/>
</dbReference>
<feature type="domain" description="Guanylate cyclase" evidence="4">
    <location>
        <begin position="25"/>
        <end position="159"/>
    </location>
</feature>
<dbReference type="Gene3D" id="1.25.40.10">
    <property type="entry name" value="Tetratricopeptide repeat domain"/>
    <property type="match status" value="2"/>
</dbReference>
<feature type="repeat" description="TPR" evidence="3">
    <location>
        <begin position="983"/>
        <end position="1016"/>
    </location>
</feature>
<evidence type="ECO:0000256" key="3">
    <source>
        <dbReference type="PROSITE-ProRule" id="PRU00339"/>
    </source>
</evidence>
<dbReference type="CDD" id="cd07302">
    <property type="entry name" value="CHD"/>
    <property type="match status" value="2"/>
</dbReference>
<dbReference type="PANTHER" id="PTHR16305:SF28">
    <property type="entry name" value="GUANYLATE CYCLASE DOMAIN-CONTAINING PROTEIN"/>
    <property type="match status" value="1"/>
</dbReference>
<dbReference type="EMBL" id="JACSIT010000141">
    <property type="protein sequence ID" value="MBC6995710.1"/>
    <property type="molecule type" value="Genomic_DNA"/>
</dbReference>
<dbReference type="InterPro" id="IPR019734">
    <property type="entry name" value="TPR_rpt"/>
</dbReference>
<dbReference type="SUPFAM" id="SSF48452">
    <property type="entry name" value="TPR-like"/>
    <property type="match status" value="2"/>
</dbReference>
<dbReference type="InterPro" id="IPR029787">
    <property type="entry name" value="Nucleotide_cyclase"/>
</dbReference>
<keyword evidence="2" id="KW-0067">ATP-binding</keyword>
<dbReference type="InterPro" id="IPR001054">
    <property type="entry name" value="A/G_cyclase"/>
</dbReference>
<dbReference type="GO" id="GO:0009190">
    <property type="term" value="P:cyclic nucleotide biosynthetic process"/>
    <property type="evidence" value="ECO:0007669"/>
    <property type="project" value="InterPro"/>
</dbReference>
<dbReference type="GO" id="GO:0005524">
    <property type="term" value="F:ATP binding"/>
    <property type="evidence" value="ECO:0007669"/>
    <property type="project" value="UniProtKB-KW"/>
</dbReference>
<dbReference type="GO" id="GO:0035556">
    <property type="term" value="P:intracellular signal transduction"/>
    <property type="evidence" value="ECO:0007669"/>
    <property type="project" value="InterPro"/>
</dbReference>
<dbReference type="InterPro" id="IPR011990">
    <property type="entry name" value="TPR-like_helical_dom_sf"/>
</dbReference>
<dbReference type="PROSITE" id="PS50125">
    <property type="entry name" value="GUANYLATE_CYCLASE_2"/>
    <property type="match status" value="2"/>
</dbReference>
<proteinExistence type="predicted"/>
<dbReference type="PROSITE" id="PS50005">
    <property type="entry name" value="TPR"/>
    <property type="match status" value="3"/>
</dbReference>
<name>A0A923T8K1_9BACT</name>
<dbReference type="Pfam" id="PF13424">
    <property type="entry name" value="TPR_12"/>
    <property type="match status" value="2"/>
</dbReference>
<keyword evidence="6" id="KW-1185">Reference proteome</keyword>
<dbReference type="Pfam" id="PF00211">
    <property type="entry name" value="Guanylate_cyc"/>
    <property type="match status" value="2"/>
</dbReference>